<gene>
    <name evidence="2" type="ORF">OIDMADRAFT_17223</name>
</gene>
<organism evidence="2 3">
    <name type="scientific">Oidiodendron maius (strain Zn)</name>
    <dbReference type="NCBI Taxonomy" id="913774"/>
    <lineage>
        <taxon>Eukaryota</taxon>
        <taxon>Fungi</taxon>
        <taxon>Dikarya</taxon>
        <taxon>Ascomycota</taxon>
        <taxon>Pezizomycotina</taxon>
        <taxon>Leotiomycetes</taxon>
        <taxon>Leotiomycetes incertae sedis</taxon>
        <taxon>Myxotrichaceae</taxon>
        <taxon>Oidiodendron</taxon>
    </lineage>
</organism>
<name>A0A0C3D4M4_OIDMZ</name>
<dbReference type="InterPro" id="IPR007138">
    <property type="entry name" value="ABM_dom"/>
</dbReference>
<dbReference type="Gene3D" id="3.30.70.100">
    <property type="match status" value="1"/>
</dbReference>
<accession>A0A0C3D4M4</accession>
<proteinExistence type="predicted"/>
<dbReference type="Proteomes" id="UP000054321">
    <property type="component" value="Unassembled WGS sequence"/>
</dbReference>
<evidence type="ECO:0000313" key="2">
    <source>
        <dbReference type="EMBL" id="KIN06234.1"/>
    </source>
</evidence>
<dbReference type="EMBL" id="KN832871">
    <property type="protein sequence ID" value="KIN06234.1"/>
    <property type="molecule type" value="Genomic_DNA"/>
</dbReference>
<dbReference type="PANTHER" id="PTHR40624:SF1">
    <property type="entry name" value="BIOSYNTHESIS MONOOXYGENASE, PUTATIVE (AFU_ORTHOLOGUE AFUA_1G12025)-RELATED"/>
    <property type="match status" value="1"/>
</dbReference>
<reference evidence="2 3" key="1">
    <citation type="submission" date="2014-04" db="EMBL/GenBank/DDBJ databases">
        <authorList>
            <consortium name="DOE Joint Genome Institute"/>
            <person name="Kuo A."/>
            <person name="Martino E."/>
            <person name="Perotto S."/>
            <person name="Kohler A."/>
            <person name="Nagy L.G."/>
            <person name="Floudas D."/>
            <person name="Copeland A."/>
            <person name="Barry K.W."/>
            <person name="Cichocki N."/>
            <person name="Veneault-Fourrey C."/>
            <person name="LaButti K."/>
            <person name="Lindquist E.A."/>
            <person name="Lipzen A."/>
            <person name="Lundell T."/>
            <person name="Morin E."/>
            <person name="Murat C."/>
            <person name="Sun H."/>
            <person name="Tunlid A."/>
            <person name="Henrissat B."/>
            <person name="Grigoriev I.V."/>
            <person name="Hibbett D.S."/>
            <person name="Martin F."/>
            <person name="Nordberg H.P."/>
            <person name="Cantor M.N."/>
            <person name="Hua S.X."/>
        </authorList>
    </citation>
    <scope>NUCLEOTIDE SEQUENCE [LARGE SCALE GENOMIC DNA]</scope>
    <source>
        <strain evidence="2 3">Zn</strain>
    </source>
</reference>
<keyword evidence="3" id="KW-1185">Reference proteome</keyword>
<dbReference type="AlphaFoldDB" id="A0A0C3D4M4"/>
<dbReference type="PROSITE" id="PS51725">
    <property type="entry name" value="ABM"/>
    <property type="match status" value="1"/>
</dbReference>
<dbReference type="PANTHER" id="PTHR40624">
    <property type="entry name" value="BIOSYNTHESIS MONOOXYGENASE, PUTATIVE (AFU_ORTHOLOGUE AFUA_1G12025)-RELATED"/>
    <property type="match status" value="1"/>
</dbReference>
<dbReference type="SUPFAM" id="SSF54909">
    <property type="entry name" value="Dimeric alpha+beta barrel"/>
    <property type="match status" value="1"/>
</dbReference>
<evidence type="ECO:0000259" key="1">
    <source>
        <dbReference type="PROSITE" id="PS51725"/>
    </source>
</evidence>
<sequence length="109" mass="12137">MASPIYLVAIITPKPGKADKVLELLQTHSEFVKKNEPGTLKYEINVDTKPSGVKEIVVVEIYQDKPAFNSHVSSEEMKVFQKTLLDGDMLDGPMQLKRVKTVGGFSSRM</sequence>
<dbReference type="InParanoid" id="A0A0C3D4M4"/>
<evidence type="ECO:0000313" key="3">
    <source>
        <dbReference type="Proteomes" id="UP000054321"/>
    </source>
</evidence>
<dbReference type="HOGENOM" id="CLU_131496_9_2_1"/>
<protein>
    <recommendedName>
        <fullName evidence="1">ABM domain-containing protein</fullName>
    </recommendedName>
</protein>
<feature type="domain" description="ABM" evidence="1">
    <location>
        <begin position="5"/>
        <end position="99"/>
    </location>
</feature>
<dbReference type="InterPro" id="IPR011008">
    <property type="entry name" value="Dimeric_a/b-barrel"/>
</dbReference>
<reference evidence="3" key="2">
    <citation type="submission" date="2015-01" db="EMBL/GenBank/DDBJ databases">
        <title>Evolutionary Origins and Diversification of the Mycorrhizal Mutualists.</title>
        <authorList>
            <consortium name="DOE Joint Genome Institute"/>
            <consortium name="Mycorrhizal Genomics Consortium"/>
            <person name="Kohler A."/>
            <person name="Kuo A."/>
            <person name="Nagy L.G."/>
            <person name="Floudas D."/>
            <person name="Copeland A."/>
            <person name="Barry K.W."/>
            <person name="Cichocki N."/>
            <person name="Veneault-Fourrey C."/>
            <person name="LaButti K."/>
            <person name="Lindquist E.A."/>
            <person name="Lipzen A."/>
            <person name="Lundell T."/>
            <person name="Morin E."/>
            <person name="Murat C."/>
            <person name="Riley R."/>
            <person name="Ohm R."/>
            <person name="Sun H."/>
            <person name="Tunlid A."/>
            <person name="Henrissat B."/>
            <person name="Grigoriev I.V."/>
            <person name="Hibbett D.S."/>
            <person name="Martin F."/>
        </authorList>
    </citation>
    <scope>NUCLEOTIDE SEQUENCE [LARGE SCALE GENOMIC DNA]</scope>
    <source>
        <strain evidence="3">Zn</strain>
    </source>
</reference>
<dbReference type="Pfam" id="PF03992">
    <property type="entry name" value="ABM"/>
    <property type="match status" value="1"/>
</dbReference>
<dbReference type="OrthoDB" id="10011777at2759"/>